<sequence>MSTTITPTSPVDSQPYPVPVCLVLKTAIAFRPGSSRQQGLSAVQSLPVPRVLPSCPYPFDLLDLDAASTRSPTRLKKSTGALIGGSECPAAEAVFFITSLSALPLPLLSSFPPPGFRPPPFAH</sequence>
<gene>
    <name evidence="1" type="ORF">MCYG_07016</name>
</gene>
<dbReference type="VEuPathDB" id="FungiDB:MCYG_07016"/>
<evidence type="ECO:0000313" key="1">
    <source>
        <dbReference type="EMBL" id="EEQ34197.1"/>
    </source>
</evidence>
<evidence type="ECO:0000313" key="2">
    <source>
        <dbReference type="Proteomes" id="UP000002035"/>
    </source>
</evidence>
<dbReference type="OrthoDB" id="10618017at2759"/>
<reference evidence="2" key="1">
    <citation type="journal article" date="2012" name="MBio">
        <title>Comparative genome analysis of Trichophyton rubrum and related dermatophytes reveals candidate genes involved in infection.</title>
        <authorList>
            <person name="Martinez D.A."/>
            <person name="Oliver B.G."/>
            <person name="Graeser Y."/>
            <person name="Goldberg J.M."/>
            <person name="Li W."/>
            <person name="Martinez-Rossi N.M."/>
            <person name="Monod M."/>
            <person name="Shelest E."/>
            <person name="Barton R.C."/>
            <person name="Birch E."/>
            <person name="Brakhage A.A."/>
            <person name="Chen Z."/>
            <person name="Gurr S.J."/>
            <person name="Heiman D."/>
            <person name="Heitman J."/>
            <person name="Kosti I."/>
            <person name="Rossi A."/>
            <person name="Saif S."/>
            <person name="Samalova M."/>
            <person name="Saunders C.W."/>
            <person name="Shea T."/>
            <person name="Summerbell R.C."/>
            <person name="Xu J."/>
            <person name="Young S."/>
            <person name="Zeng Q."/>
            <person name="Birren B.W."/>
            <person name="Cuomo C.A."/>
            <person name="White T.C."/>
        </authorList>
    </citation>
    <scope>NUCLEOTIDE SEQUENCE [LARGE SCALE GENOMIC DNA]</scope>
    <source>
        <strain evidence="2">ATCC MYA-4605 / CBS 113480</strain>
    </source>
</reference>
<dbReference type="EMBL" id="DS995706">
    <property type="protein sequence ID" value="EEQ34197.1"/>
    <property type="molecule type" value="Genomic_DNA"/>
</dbReference>
<proteinExistence type="predicted"/>
<organism evidence="1 2">
    <name type="scientific">Arthroderma otae (strain ATCC MYA-4605 / CBS 113480)</name>
    <name type="common">Microsporum canis</name>
    <dbReference type="NCBI Taxonomy" id="554155"/>
    <lineage>
        <taxon>Eukaryota</taxon>
        <taxon>Fungi</taxon>
        <taxon>Dikarya</taxon>
        <taxon>Ascomycota</taxon>
        <taxon>Pezizomycotina</taxon>
        <taxon>Eurotiomycetes</taxon>
        <taxon>Eurotiomycetidae</taxon>
        <taxon>Onygenales</taxon>
        <taxon>Arthrodermataceae</taxon>
        <taxon>Microsporum</taxon>
    </lineage>
</organism>
<protein>
    <submittedName>
        <fullName evidence="1">Uncharacterized protein</fullName>
    </submittedName>
</protein>
<dbReference type="Proteomes" id="UP000002035">
    <property type="component" value="Unassembled WGS sequence"/>
</dbReference>
<dbReference type="GeneID" id="9228084"/>
<dbReference type="AlphaFoldDB" id="C5FWB3"/>
<dbReference type="RefSeq" id="XP_002845052.1">
    <property type="nucleotide sequence ID" value="XM_002845006.1"/>
</dbReference>
<keyword evidence="2" id="KW-1185">Reference proteome</keyword>
<dbReference type="HOGENOM" id="CLU_2014730_0_0_1"/>
<name>C5FWB3_ARTOC</name>
<accession>C5FWB3</accession>